<gene>
    <name evidence="4" type="ORF">ACFQKB_11870</name>
</gene>
<dbReference type="EMBL" id="JBHSXS010000005">
    <property type="protein sequence ID" value="MFC6880459.1"/>
    <property type="molecule type" value="Genomic_DNA"/>
</dbReference>
<dbReference type="PROSITE" id="PS00061">
    <property type="entry name" value="ADH_SHORT"/>
    <property type="match status" value="1"/>
</dbReference>
<reference evidence="5" key="1">
    <citation type="journal article" date="2019" name="Int. J. Syst. Evol. Microbiol.">
        <title>The Global Catalogue of Microorganisms (GCM) 10K type strain sequencing project: providing services to taxonomists for standard genome sequencing and annotation.</title>
        <authorList>
            <consortium name="The Broad Institute Genomics Platform"/>
            <consortium name="The Broad Institute Genome Sequencing Center for Infectious Disease"/>
            <person name="Wu L."/>
            <person name="Ma J."/>
        </authorList>
    </citation>
    <scope>NUCLEOTIDE SEQUENCE [LARGE SCALE GENOMIC DNA]</scope>
    <source>
        <strain evidence="5">JCM 3369</strain>
    </source>
</reference>
<dbReference type="InterPro" id="IPR057326">
    <property type="entry name" value="KR_dom"/>
</dbReference>
<dbReference type="NCBIfam" id="NF006073">
    <property type="entry name" value="PRK08219.1"/>
    <property type="match status" value="1"/>
</dbReference>
<dbReference type="PRINTS" id="PR00081">
    <property type="entry name" value="GDHRDH"/>
</dbReference>
<evidence type="ECO:0000256" key="2">
    <source>
        <dbReference type="ARBA" id="ARBA00023002"/>
    </source>
</evidence>
<evidence type="ECO:0000313" key="5">
    <source>
        <dbReference type="Proteomes" id="UP001596380"/>
    </source>
</evidence>
<accession>A0ABW2CFJ4</accession>
<proteinExistence type="inferred from homology"/>
<dbReference type="CDD" id="cd05233">
    <property type="entry name" value="SDR_c"/>
    <property type="match status" value="1"/>
</dbReference>
<dbReference type="RefSeq" id="WP_160820934.1">
    <property type="nucleotide sequence ID" value="NZ_JBHSXE010000001.1"/>
</dbReference>
<dbReference type="PANTHER" id="PTHR44196">
    <property type="entry name" value="DEHYDROGENASE/REDUCTASE SDR FAMILY MEMBER 7B"/>
    <property type="match status" value="1"/>
</dbReference>
<feature type="domain" description="Ketoreductase" evidence="3">
    <location>
        <begin position="2"/>
        <end position="212"/>
    </location>
</feature>
<organism evidence="4 5">
    <name type="scientific">Actinomadura yumaensis</name>
    <dbReference type="NCBI Taxonomy" id="111807"/>
    <lineage>
        <taxon>Bacteria</taxon>
        <taxon>Bacillati</taxon>
        <taxon>Actinomycetota</taxon>
        <taxon>Actinomycetes</taxon>
        <taxon>Streptosporangiales</taxon>
        <taxon>Thermomonosporaceae</taxon>
        <taxon>Actinomadura</taxon>
    </lineage>
</organism>
<evidence type="ECO:0000259" key="3">
    <source>
        <dbReference type="SMART" id="SM00822"/>
    </source>
</evidence>
<dbReference type="Proteomes" id="UP001596380">
    <property type="component" value="Unassembled WGS sequence"/>
</dbReference>
<dbReference type="InterPro" id="IPR020904">
    <property type="entry name" value="Sc_DH/Rdtase_CS"/>
</dbReference>
<evidence type="ECO:0000313" key="4">
    <source>
        <dbReference type="EMBL" id="MFC6880459.1"/>
    </source>
</evidence>
<comment type="similarity">
    <text evidence="1">Belongs to the short-chain dehydrogenases/reductases (SDR) family.</text>
</comment>
<evidence type="ECO:0000256" key="1">
    <source>
        <dbReference type="ARBA" id="ARBA00006484"/>
    </source>
</evidence>
<dbReference type="InterPro" id="IPR036291">
    <property type="entry name" value="NAD(P)-bd_dom_sf"/>
</dbReference>
<sequence length="263" mass="27127">MGTYLITGATGGIGAAVAGLLRGRGHDLILTGRSAERLDALAGSLRGGAHAATQVIVTAAAGPAAGNGATGVPAAQPAQPARASIRTVPLDLNEPRRLEAALAMEGLPERLDGLVHAAGHVHLSTVADLEADEWTDHLNVNLVSAAELTRLLLPALRAARGHVVFVNSTAGLRANPDWAAYAASKFGLRALADSLRAEEPGLRVTTVYPGRTATEMQRKVRGQEGKPYEASDFAAPSTVARVLLAALETPRDAVVSDVTVRPG</sequence>
<dbReference type="Gene3D" id="3.40.50.720">
    <property type="entry name" value="NAD(P)-binding Rossmann-like Domain"/>
    <property type="match status" value="1"/>
</dbReference>
<keyword evidence="5" id="KW-1185">Reference proteome</keyword>
<dbReference type="SMART" id="SM00822">
    <property type="entry name" value="PKS_KR"/>
    <property type="match status" value="1"/>
</dbReference>
<name>A0ABW2CFJ4_9ACTN</name>
<keyword evidence="2" id="KW-0560">Oxidoreductase</keyword>
<protein>
    <submittedName>
        <fullName evidence="4">SDR family oxidoreductase</fullName>
    </submittedName>
</protein>
<comment type="caution">
    <text evidence="4">The sequence shown here is derived from an EMBL/GenBank/DDBJ whole genome shotgun (WGS) entry which is preliminary data.</text>
</comment>
<dbReference type="PANTHER" id="PTHR44196:SF1">
    <property type="entry name" value="DEHYDROGENASE_REDUCTASE SDR FAMILY MEMBER 7B"/>
    <property type="match status" value="1"/>
</dbReference>
<dbReference type="InterPro" id="IPR002347">
    <property type="entry name" value="SDR_fam"/>
</dbReference>
<dbReference type="Pfam" id="PF00106">
    <property type="entry name" value="adh_short"/>
    <property type="match status" value="1"/>
</dbReference>
<dbReference type="SUPFAM" id="SSF51735">
    <property type="entry name" value="NAD(P)-binding Rossmann-fold domains"/>
    <property type="match status" value="1"/>
</dbReference>